<evidence type="ECO:0008006" key="4">
    <source>
        <dbReference type="Google" id="ProtNLM"/>
    </source>
</evidence>
<keyword evidence="3" id="KW-1185">Reference proteome</keyword>
<sequence length="1146" mass="128968">MSASKEPAQDDDDEISPPLLVRIQTIDLQSLDFQTNVGSTAKFRHLTYIEATNLFLFVGSTSGTVYVFSRDTLKFLFIIPFKGGKVCSIACSQDESDIAVGSIRGKVSIYRISPNVHYMQSSASAPLIDAFRDIYDVPHHVGSEITEMQWSPNGKYLFIGDSQGVVSQMDVACLDEFPRPVPSKIILKLQTRVLQIDCSFPYLAICTLAAVFLCDLEKEDFTRVQAKKNTDIRSTGLCLMILPERSSLRDLCKERMIPSAKLMLFIGEVGSGTVHCCGMEGNIQQSKKIMVSNKVSKYSMPMFDPTKATTKARSSSENEDEECNISLGKMLKTDDGMIVSVSSNRLFVYDPYTLNVIAWNEEFNRINNFKIISNYAFIWAGNKLEVVAFTPFRSYGEQLFRAKLMGVLENWIVHAVYSLGWRKGSSSPNGDSVVVANGDCESGSDASVPKKEQDEVLEKAEWNFRKMMFSEGEEENEFTQYVIRQLPFPLEVAKSSEVEPVPEEESSSSIIMEECRKMDKSVRSLLGRVQTAYESVSMVPPGALVSSSDNHSKNDNRIALALSLAVKMQFSGQHEHFHLFCDIYKALLLFYEDVECMLPQLDYKKSDLTLSHVLNAAQSFLSQPKLVNLVQEISDISDILKFEDIIIQLIVCLYAQQKTGTTDLLEQSQTNGLPFVCFAKFTQCPVVIQWFRELGTSQESLFYDGLLADTLLLLLPLCPKNDDDMLLLSSCLESIGIYEKLSKFFMTWLFLCRFLHKPKQVAYSPLLRSLLNDQLFEKLAEEMFSSGIYRDFRISTFGNAAQYLHHFVSVIILRSKSPDCSQPRNVSILLTCFPLNKWAREDIVTKIIAACHLNPSLIGLYLKACLEDGHSMKLCACGIQSGYGSLEGRIPPWQRAIEEAIIKLLLEEYFKSSPYEEEGDEEEHDGNGNNTQKRRTEMLVHMFAMRRGLLEPYFRSPLADEFLSEEMQAELIVRSGSCASLKYYKCNQQNMSLLLRCFQNHFVEPPGSKPSGGGGKTSKQLTLSPKQTVWKTQDSDNNNEAPKIASNNGRKNKCFKCSSSLQSLSKDFKPLSRDCLGIWALKHVGSLERLLDIIQSCHLNVPAMFSARFYQAVVKFHDGVHKGGLTHEYDLDSIGESSILSCSNFH</sequence>
<evidence type="ECO:0000256" key="1">
    <source>
        <dbReference type="SAM" id="MobiDB-lite"/>
    </source>
</evidence>
<dbReference type="PANTHER" id="PTHR23287">
    <property type="entry name" value="RUBY-EYE2-LIKE PROTEIN"/>
    <property type="match status" value="1"/>
</dbReference>
<name>A0ABP1Q4H7_9HEXA</name>
<comment type="caution">
    <text evidence="2">The sequence shown here is derived from an EMBL/GenBank/DDBJ whole genome shotgun (WGS) entry which is preliminary data.</text>
</comment>
<feature type="region of interest" description="Disordered" evidence="1">
    <location>
        <begin position="1006"/>
        <end position="1045"/>
    </location>
</feature>
<dbReference type="Proteomes" id="UP001642540">
    <property type="component" value="Unassembled WGS sequence"/>
</dbReference>
<dbReference type="InterPro" id="IPR015943">
    <property type="entry name" value="WD40/YVTN_repeat-like_dom_sf"/>
</dbReference>
<dbReference type="PANTHER" id="PTHR23287:SF18">
    <property type="entry name" value="BLOC-2 COMPLEX MEMBER HPS5"/>
    <property type="match status" value="1"/>
</dbReference>
<evidence type="ECO:0000313" key="3">
    <source>
        <dbReference type="Proteomes" id="UP001642540"/>
    </source>
</evidence>
<organism evidence="2 3">
    <name type="scientific">Orchesella dallaii</name>
    <dbReference type="NCBI Taxonomy" id="48710"/>
    <lineage>
        <taxon>Eukaryota</taxon>
        <taxon>Metazoa</taxon>
        <taxon>Ecdysozoa</taxon>
        <taxon>Arthropoda</taxon>
        <taxon>Hexapoda</taxon>
        <taxon>Collembola</taxon>
        <taxon>Entomobryomorpha</taxon>
        <taxon>Entomobryoidea</taxon>
        <taxon>Orchesellidae</taxon>
        <taxon>Orchesellinae</taxon>
        <taxon>Orchesella</taxon>
    </lineage>
</organism>
<dbReference type="Gene3D" id="2.130.10.10">
    <property type="entry name" value="YVTN repeat-like/Quinoprotein amine dehydrogenase"/>
    <property type="match status" value="1"/>
</dbReference>
<proteinExistence type="predicted"/>
<reference evidence="2 3" key="1">
    <citation type="submission" date="2024-08" db="EMBL/GenBank/DDBJ databases">
        <authorList>
            <person name="Cucini C."/>
            <person name="Frati F."/>
        </authorList>
    </citation>
    <scope>NUCLEOTIDE SEQUENCE [LARGE SCALE GENOMIC DNA]</scope>
</reference>
<accession>A0ABP1Q4H7</accession>
<protein>
    <recommendedName>
        <fullName evidence="4">Hermansky-Pudlak syndrome 5 protein</fullName>
    </recommendedName>
</protein>
<evidence type="ECO:0000313" key="2">
    <source>
        <dbReference type="EMBL" id="CAL8088840.1"/>
    </source>
</evidence>
<dbReference type="InterPro" id="IPR001680">
    <property type="entry name" value="WD40_rpt"/>
</dbReference>
<dbReference type="SUPFAM" id="SSF50978">
    <property type="entry name" value="WD40 repeat-like"/>
    <property type="match status" value="1"/>
</dbReference>
<dbReference type="InterPro" id="IPR036322">
    <property type="entry name" value="WD40_repeat_dom_sf"/>
</dbReference>
<gene>
    <name evidence="2" type="ORF">ODALV1_LOCUS7178</name>
</gene>
<feature type="compositionally biased region" description="Polar residues" evidence="1">
    <location>
        <begin position="1020"/>
        <end position="1045"/>
    </location>
</feature>
<dbReference type="EMBL" id="CAXLJM020000023">
    <property type="protein sequence ID" value="CAL8088840.1"/>
    <property type="molecule type" value="Genomic_DNA"/>
</dbReference>
<dbReference type="SMART" id="SM00320">
    <property type="entry name" value="WD40"/>
    <property type="match status" value="3"/>
</dbReference>